<name>A0A927B498_9BACT</name>
<evidence type="ECO:0000313" key="1">
    <source>
        <dbReference type="EMBL" id="MBD2754932.1"/>
    </source>
</evidence>
<comment type="caution">
    <text evidence="1">The sequence shown here is derived from an EMBL/GenBank/DDBJ whole genome shotgun (WGS) entry which is preliminary data.</text>
</comment>
<keyword evidence="2" id="KW-1185">Reference proteome</keyword>
<accession>A0A927B498</accession>
<evidence type="ECO:0000313" key="2">
    <source>
        <dbReference type="Proteomes" id="UP000653797"/>
    </source>
</evidence>
<reference evidence="1" key="1">
    <citation type="submission" date="2020-09" db="EMBL/GenBank/DDBJ databases">
        <authorList>
            <person name="Kim M.K."/>
        </authorList>
    </citation>
    <scope>NUCLEOTIDE SEQUENCE</scope>
    <source>
        <strain evidence="1">BT704</strain>
    </source>
</reference>
<dbReference type="Proteomes" id="UP000653797">
    <property type="component" value="Unassembled WGS sequence"/>
</dbReference>
<dbReference type="EMBL" id="JACXAA010000007">
    <property type="protein sequence ID" value="MBD2754932.1"/>
    <property type="molecule type" value="Genomic_DNA"/>
</dbReference>
<protein>
    <submittedName>
        <fullName evidence="1">Uncharacterized protein</fullName>
    </submittedName>
</protein>
<sequence>MRQIGLLVIIITFFQYQQACRSRQQTDSQPNDSVATSVQAGSSDVQITSRLAGLGLTTTSDWRGINLGDDFAKVKTTEKGEAFESDASHVGYTIEFENLETADMLYYQTNQKVSAIEVDLFLISRQSVTDYQKELTPYFTARYGTPKTTGDETVWKGSKGETVTLKDVSKGKDFGLKIKISPSGGVTTASAK</sequence>
<organism evidence="1 2">
    <name type="scientific">Spirosoma validum</name>
    <dbReference type="NCBI Taxonomy" id="2771355"/>
    <lineage>
        <taxon>Bacteria</taxon>
        <taxon>Pseudomonadati</taxon>
        <taxon>Bacteroidota</taxon>
        <taxon>Cytophagia</taxon>
        <taxon>Cytophagales</taxon>
        <taxon>Cytophagaceae</taxon>
        <taxon>Spirosoma</taxon>
    </lineage>
</organism>
<gene>
    <name evidence="1" type="ORF">IC230_18665</name>
</gene>
<proteinExistence type="predicted"/>
<dbReference type="AlphaFoldDB" id="A0A927B498"/>
<dbReference type="RefSeq" id="WP_191040563.1">
    <property type="nucleotide sequence ID" value="NZ_JACXAA010000007.1"/>
</dbReference>